<feature type="transmembrane region" description="Helical" evidence="1">
    <location>
        <begin position="21"/>
        <end position="47"/>
    </location>
</feature>
<evidence type="ECO:0000313" key="3">
    <source>
        <dbReference type="Proteomes" id="UP000277212"/>
    </source>
</evidence>
<keyword evidence="1" id="KW-0472">Membrane</keyword>
<evidence type="ECO:0000256" key="1">
    <source>
        <dbReference type="SAM" id="Phobius"/>
    </source>
</evidence>
<feature type="transmembrane region" description="Helical" evidence="1">
    <location>
        <begin position="88"/>
        <end position="111"/>
    </location>
</feature>
<sequence length="200" mass="22497">MAPFKVARRHPDVLDYPTGTTVLRIFQAILSVIIIIVLSFTVSAGIFAGNGLMLFTSSATLAISLWMIMAHISLAHLYNYWAGLSLDIFLLVFWIISVAVLASQTAFLWGASNDICRERDCPDAFKDATQFSGYFFATIVGMGGIEFIFSCVFLIFHTIMGLRQRRYNRIGIEIESGPIETHPKHLQEPTEYNHLMPERT</sequence>
<feature type="transmembrane region" description="Helical" evidence="1">
    <location>
        <begin position="59"/>
        <end position="81"/>
    </location>
</feature>
<dbReference type="STRING" id="2010991.A0A3M2SS33"/>
<keyword evidence="3" id="KW-1185">Reference proteome</keyword>
<dbReference type="OrthoDB" id="5325022at2759"/>
<evidence type="ECO:0000313" key="2">
    <source>
        <dbReference type="EMBL" id="RMJ19972.1"/>
    </source>
</evidence>
<proteinExistence type="predicted"/>
<feature type="transmembrane region" description="Helical" evidence="1">
    <location>
        <begin position="131"/>
        <end position="156"/>
    </location>
</feature>
<evidence type="ECO:0008006" key="4">
    <source>
        <dbReference type="Google" id="ProtNLM"/>
    </source>
</evidence>
<accession>A0A3M2SS33</accession>
<gene>
    <name evidence="2" type="ORF">CDV36_000410</name>
</gene>
<dbReference type="AlphaFoldDB" id="A0A3M2SS33"/>
<comment type="caution">
    <text evidence="2">The sequence shown here is derived from an EMBL/GenBank/DDBJ whole genome shotgun (WGS) entry which is preliminary data.</text>
</comment>
<name>A0A3M2SS33_9HYPO</name>
<keyword evidence="1" id="KW-0812">Transmembrane</keyword>
<dbReference type="EMBL" id="NKUJ01000003">
    <property type="protein sequence ID" value="RMJ19972.1"/>
    <property type="molecule type" value="Genomic_DNA"/>
</dbReference>
<dbReference type="Proteomes" id="UP000277212">
    <property type="component" value="Unassembled WGS sequence"/>
</dbReference>
<dbReference type="PANTHER" id="PTHR37451">
    <property type="entry name" value="MARVEL DOMAIN"/>
    <property type="match status" value="1"/>
</dbReference>
<organism evidence="2 3">
    <name type="scientific">Fusarium kuroshium</name>
    <dbReference type="NCBI Taxonomy" id="2010991"/>
    <lineage>
        <taxon>Eukaryota</taxon>
        <taxon>Fungi</taxon>
        <taxon>Dikarya</taxon>
        <taxon>Ascomycota</taxon>
        <taxon>Pezizomycotina</taxon>
        <taxon>Sordariomycetes</taxon>
        <taxon>Hypocreomycetidae</taxon>
        <taxon>Hypocreales</taxon>
        <taxon>Nectriaceae</taxon>
        <taxon>Fusarium</taxon>
        <taxon>Fusarium solani species complex</taxon>
    </lineage>
</organism>
<keyword evidence="1" id="KW-1133">Transmembrane helix</keyword>
<dbReference type="PANTHER" id="PTHR37451:SF4">
    <property type="entry name" value="MARVEL DOMAIN-CONTAINING PROTEIN"/>
    <property type="match status" value="1"/>
</dbReference>
<protein>
    <recommendedName>
        <fullName evidence="4">MARVEL domain-containing protein</fullName>
    </recommendedName>
</protein>
<reference evidence="2 3" key="1">
    <citation type="submission" date="2017-06" db="EMBL/GenBank/DDBJ databases">
        <title>Comparative genomic analysis of Ambrosia Fusariam Clade fungi.</title>
        <authorList>
            <person name="Stajich J.E."/>
            <person name="Carrillo J."/>
            <person name="Kijimoto T."/>
            <person name="Eskalen A."/>
            <person name="O'Donnell K."/>
            <person name="Kasson M."/>
        </authorList>
    </citation>
    <scope>NUCLEOTIDE SEQUENCE [LARGE SCALE GENOMIC DNA]</scope>
    <source>
        <strain evidence="2">UCR3666</strain>
    </source>
</reference>